<evidence type="ECO:0000256" key="1">
    <source>
        <dbReference type="ARBA" id="ARBA00006139"/>
    </source>
</evidence>
<dbReference type="GO" id="GO:0005886">
    <property type="term" value="C:plasma membrane"/>
    <property type="evidence" value="ECO:0007669"/>
    <property type="project" value="UniProtKB-SubCell"/>
</dbReference>
<comment type="catalytic activity">
    <reaction evidence="9">
        <text>Release of signal peptides from bacterial membrane prolipoproteins. Hydrolyzes -Xaa-Yaa-Zaa-|-(S,diacylglyceryl)Cys-, in which Xaa is hydrophobic (preferably Leu), and Yaa (Ala or Ser) and Zaa (Gly or Ala) have small, neutral side chains.</text>
        <dbReference type="EC" id="3.4.23.36"/>
    </reaction>
</comment>
<keyword evidence="8 9" id="KW-0472">Membrane</keyword>
<dbReference type="PANTHER" id="PTHR33695">
    <property type="entry name" value="LIPOPROTEIN SIGNAL PEPTIDASE"/>
    <property type="match status" value="1"/>
</dbReference>
<evidence type="ECO:0000256" key="9">
    <source>
        <dbReference type="HAMAP-Rule" id="MF_00161"/>
    </source>
</evidence>
<dbReference type="GO" id="GO:0006508">
    <property type="term" value="P:proteolysis"/>
    <property type="evidence" value="ECO:0007669"/>
    <property type="project" value="UniProtKB-KW"/>
</dbReference>
<comment type="subcellular location">
    <subcellularLocation>
        <location evidence="9">Cell membrane</location>
        <topology evidence="9">Multi-pass membrane protein</topology>
    </subcellularLocation>
</comment>
<accession>A0A7R7IEW3</accession>
<dbReference type="EMBL" id="AP024169">
    <property type="protein sequence ID" value="BCN32539.1"/>
    <property type="molecule type" value="Genomic_DNA"/>
</dbReference>
<feature type="active site" evidence="9">
    <location>
        <position position="129"/>
    </location>
</feature>
<comment type="function">
    <text evidence="9">This protein specifically catalyzes the removal of signal peptides from prolipoproteins.</text>
</comment>
<dbReference type="UniPathway" id="UPA00665"/>
<dbReference type="PANTHER" id="PTHR33695:SF1">
    <property type="entry name" value="LIPOPROTEIN SIGNAL PEPTIDASE"/>
    <property type="match status" value="1"/>
</dbReference>
<keyword evidence="12" id="KW-1185">Reference proteome</keyword>
<evidence type="ECO:0000256" key="5">
    <source>
        <dbReference type="ARBA" id="ARBA00022750"/>
    </source>
</evidence>
<gene>
    <name evidence="9" type="primary">lspA</name>
    <name evidence="11" type="ORF">bsdtb5_38340</name>
</gene>
<dbReference type="Proteomes" id="UP000595897">
    <property type="component" value="Chromosome"/>
</dbReference>
<feature type="active site" evidence="9">
    <location>
        <position position="113"/>
    </location>
</feature>
<dbReference type="RefSeq" id="WP_271713582.1">
    <property type="nucleotide sequence ID" value="NZ_AP024169.1"/>
</dbReference>
<evidence type="ECO:0000256" key="3">
    <source>
        <dbReference type="ARBA" id="ARBA00022670"/>
    </source>
</evidence>
<evidence type="ECO:0000256" key="8">
    <source>
        <dbReference type="ARBA" id="ARBA00023136"/>
    </source>
</evidence>
<dbReference type="Pfam" id="PF01252">
    <property type="entry name" value="Peptidase_A8"/>
    <property type="match status" value="1"/>
</dbReference>
<keyword evidence="11" id="KW-0449">Lipoprotein</keyword>
<dbReference type="PRINTS" id="PR00781">
    <property type="entry name" value="LIPOSIGPTASE"/>
</dbReference>
<evidence type="ECO:0000256" key="2">
    <source>
        <dbReference type="ARBA" id="ARBA00022475"/>
    </source>
</evidence>
<name>A0A7R7IEW3_9FIRM</name>
<dbReference type="InterPro" id="IPR001872">
    <property type="entry name" value="Peptidase_A8"/>
</dbReference>
<comment type="pathway">
    <text evidence="9">Protein modification; lipoprotein biosynthesis (signal peptide cleavage).</text>
</comment>
<proteinExistence type="inferred from homology"/>
<evidence type="ECO:0000256" key="10">
    <source>
        <dbReference type="RuleBase" id="RU004181"/>
    </source>
</evidence>
<evidence type="ECO:0000256" key="6">
    <source>
        <dbReference type="ARBA" id="ARBA00022801"/>
    </source>
</evidence>
<sequence length="148" mass="16768">MFYIIIALSIFVLDYVLKKYIESNKQYGQEEKILNGHIIINKYHNKGGMLNLLEKKPNIIVSISGVLFGMLLLVFGLIIRRRGNILLKLGMALTIGGAASNLYDRLAKGYVVDYFSFKKIKNVVFNISDISIFIGTFLIALVSTFKRK</sequence>
<keyword evidence="4 9" id="KW-0812">Transmembrane</keyword>
<keyword evidence="5 9" id="KW-0064">Aspartyl protease</keyword>
<organism evidence="11 12">
    <name type="scientific">Anaeromicropila herbilytica</name>
    <dbReference type="NCBI Taxonomy" id="2785025"/>
    <lineage>
        <taxon>Bacteria</taxon>
        <taxon>Bacillati</taxon>
        <taxon>Bacillota</taxon>
        <taxon>Clostridia</taxon>
        <taxon>Lachnospirales</taxon>
        <taxon>Lachnospiraceae</taxon>
        <taxon>Anaeromicropila</taxon>
    </lineage>
</organism>
<keyword evidence="3 9" id="KW-0645">Protease</keyword>
<dbReference type="KEGG" id="ahb:bsdtb5_38340"/>
<dbReference type="GO" id="GO:0004190">
    <property type="term" value="F:aspartic-type endopeptidase activity"/>
    <property type="evidence" value="ECO:0007669"/>
    <property type="project" value="UniProtKB-UniRule"/>
</dbReference>
<evidence type="ECO:0000256" key="4">
    <source>
        <dbReference type="ARBA" id="ARBA00022692"/>
    </source>
</evidence>
<feature type="transmembrane region" description="Helical" evidence="9">
    <location>
        <begin position="59"/>
        <end position="78"/>
    </location>
</feature>
<feature type="transmembrane region" description="Helical" evidence="9">
    <location>
        <begin position="85"/>
        <end position="103"/>
    </location>
</feature>
<evidence type="ECO:0000256" key="7">
    <source>
        <dbReference type="ARBA" id="ARBA00022989"/>
    </source>
</evidence>
<keyword evidence="7 9" id="KW-1133">Transmembrane helix</keyword>
<comment type="similarity">
    <text evidence="1 9 10">Belongs to the peptidase A8 family.</text>
</comment>
<protein>
    <recommendedName>
        <fullName evidence="9">Lipoprotein signal peptidase</fullName>
        <ecNumber evidence="9">3.4.23.36</ecNumber>
    </recommendedName>
    <alternativeName>
        <fullName evidence="9">Prolipoprotein signal peptidase</fullName>
    </alternativeName>
    <alternativeName>
        <fullName evidence="9">Signal peptidase II</fullName>
        <shortName evidence="9">SPase II</shortName>
    </alternativeName>
</protein>
<dbReference type="HAMAP" id="MF_00161">
    <property type="entry name" value="LspA"/>
    <property type="match status" value="1"/>
</dbReference>
<feature type="transmembrane region" description="Helical" evidence="9">
    <location>
        <begin position="123"/>
        <end position="145"/>
    </location>
</feature>
<keyword evidence="2 9" id="KW-1003">Cell membrane</keyword>
<keyword evidence="6 9" id="KW-0378">Hydrolase</keyword>
<evidence type="ECO:0000313" key="12">
    <source>
        <dbReference type="Proteomes" id="UP000595897"/>
    </source>
</evidence>
<reference evidence="11 12" key="1">
    <citation type="submission" date="2020-11" db="EMBL/GenBank/DDBJ databases">
        <title>Draft genome sequencing of a Lachnospiraceae strain isolated from anoxic soil subjected to BSD treatment.</title>
        <authorList>
            <person name="Uek A."/>
            <person name="Tonouchi A."/>
        </authorList>
    </citation>
    <scope>NUCLEOTIDE SEQUENCE [LARGE SCALE GENOMIC DNA]</scope>
    <source>
        <strain evidence="11 12">TB5</strain>
    </source>
</reference>
<dbReference type="EC" id="3.4.23.36" evidence="9"/>
<comment type="caution">
    <text evidence="9">Lacks conserved residue(s) required for the propagation of feature annotation.</text>
</comment>
<dbReference type="AlphaFoldDB" id="A0A7R7IEW3"/>
<evidence type="ECO:0000313" key="11">
    <source>
        <dbReference type="EMBL" id="BCN32539.1"/>
    </source>
</evidence>